<proteinExistence type="predicted"/>
<dbReference type="FunFam" id="3.90.950.10:FF:000011">
    <property type="entry name" value="Maf-like protein, putative"/>
    <property type="match status" value="1"/>
</dbReference>
<dbReference type="VEuPathDB" id="PlasmoDB:PRG01_0913700"/>
<feature type="compositionally biased region" description="Low complexity" evidence="2">
    <location>
        <begin position="1"/>
        <end position="17"/>
    </location>
</feature>
<dbReference type="Pfam" id="PF02545">
    <property type="entry name" value="Maf"/>
    <property type="match status" value="1"/>
</dbReference>
<keyword evidence="4" id="KW-1185">Reference proteome</keyword>
<evidence type="ECO:0000256" key="2">
    <source>
        <dbReference type="SAM" id="MobiDB-lite"/>
    </source>
</evidence>
<dbReference type="EMBL" id="HG810770">
    <property type="protein sequence ID" value="CDO64123.1"/>
    <property type="molecule type" value="Genomic_DNA"/>
</dbReference>
<feature type="region of interest" description="Disordered" evidence="2">
    <location>
        <begin position="1"/>
        <end position="20"/>
    </location>
</feature>
<sequence length="459" mass="53587">MNNHNFSNQHNSNSAHSAKSEMKNGLFLKKNMQINKNDEIAKELDLEFDEEIISRLLCLVHNKNVKHKVLKINNLIDENLYNYIVNSEENKNYINNNEHETTEEQAANGNLHNEKELYNVQEKMKTNISQYSIELNKFLIDNNNYDTTTKYNNNNNNNNNNDNNNNNNNNDNNNDNNYDNNNYINKTTKENNDFYYKKRNDNINSLGETNNVLFLCYDETNDDCTTCDKYRKNYMSNMQISNNIDINKLNDLNDYFFILGSTSTSRKYILKKSNLNFLSVRIHIDEKKIGCRKKHDPFTLTSNISVAKGLKLLSMIKKDSQLKEQIFELSKKKKIILLVGDEVIYCNNKMYEKPTNQKEATDFLKSYNNNKCFSYSSITLIEYETEKIVTGIDESVINIYDMNDNIIKNILEDSSIYFCAGALKIENIYMHKHINVIKGNIDSIFGLSINLLFHLLTIL</sequence>
<keyword evidence="1" id="KW-0378">Hydrolase</keyword>
<dbReference type="PANTHER" id="PTHR43213:SF4">
    <property type="entry name" value="7-METHYL-GTP PYROPHOSPHATASE"/>
    <property type="match status" value="1"/>
</dbReference>
<organism evidence="3 4">
    <name type="scientific">Plasmodium reichenowi</name>
    <dbReference type="NCBI Taxonomy" id="5854"/>
    <lineage>
        <taxon>Eukaryota</taxon>
        <taxon>Sar</taxon>
        <taxon>Alveolata</taxon>
        <taxon>Apicomplexa</taxon>
        <taxon>Aconoidasida</taxon>
        <taxon>Haemosporida</taxon>
        <taxon>Plasmodiidae</taxon>
        <taxon>Plasmodium</taxon>
        <taxon>Plasmodium (Laverania)</taxon>
    </lineage>
</organism>
<dbReference type="VEuPathDB" id="PlasmoDB:PRCDC_0904400"/>
<name>A0A060RRR3_PLARE</name>
<dbReference type="GO" id="GO:0047429">
    <property type="term" value="F:nucleoside triphosphate diphosphatase activity"/>
    <property type="evidence" value="ECO:0007669"/>
    <property type="project" value="InterPro"/>
</dbReference>
<dbReference type="InterPro" id="IPR029001">
    <property type="entry name" value="ITPase-like_fam"/>
</dbReference>
<dbReference type="SUPFAM" id="SSF52972">
    <property type="entry name" value="ITPase-like"/>
    <property type="match status" value="1"/>
</dbReference>
<feature type="region of interest" description="Disordered" evidence="2">
    <location>
        <begin position="147"/>
        <end position="186"/>
    </location>
</feature>
<dbReference type="Proteomes" id="UP000027581">
    <property type="component" value="Unassembled WGS sequence"/>
</dbReference>
<dbReference type="PANTHER" id="PTHR43213">
    <property type="entry name" value="BIFUNCTIONAL DTTP/UTP PYROPHOSPHATASE/METHYLTRANSFERASE PROTEIN-RELATED"/>
    <property type="match status" value="1"/>
</dbReference>
<gene>
    <name evidence="3" type="ORF">PRCDC_0904400</name>
</gene>
<accession>A0A060RRR3</accession>
<dbReference type="AlphaFoldDB" id="A0A060RRR3"/>
<dbReference type="Gene3D" id="3.90.950.10">
    <property type="match status" value="1"/>
</dbReference>
<evidence type="ECO:0000313" key="3">
    <source>
        <dbReference type="EMBL" id="CDO64123.1"/>
    </source>
</evidence>
<dbReference type="InterPro" id="IPR003697">
    <property type="entry name" value="Maf-like"/>
</dbReference>
<protein>
    <submittedName>
        <fullName evidence="3">Maf-like protein, putative</fullName>
    </submittedName>
</protein>
<evidence type="ECO:0000256" key="1">
    <source>
        <dbReference type="ARBA" id="ARBA00022801"/>
    </source>
</evidence>
<evidence type="ECO:0000313" key="4">
    <source>
        <dbReference type="Proteomes" id="UP000027581"/>
    </source>
</evidence>
<dbReference type="PhylomeDB" id="A0A060RRR3"/>
<reference evidence="3" key="2">
    <citation type="submission" date="2014-05" db="EMBL/GenBank/DDBJ databases">
        <title>The genome sequences of chimpanzee malaria parasites reveal the path to human adaptation.</title>
        <authorList>
            <person name="Otto T.D."/>
            <person name="Rayner J.C."/>
            <person name="Boehme U."/>
            <person name="Pain A."/>
            <person name="Spottiswoode N."/>
            <person name="Sanders M."/>
            <person name="Quail M."/>
            <person name="Ollomo B."/>
            <person name="Renaud F."/>
            <person name="Thomas A.W."/>
            <person name="Prugnolle F."/>
            <person name="Conway D.J."/>
            <person name="Newbold C."/>
            <person name="Berriman M."/>
        </authorList>
    </citation>
    <scope>NUCLEOTIDE SEQUENCE [LARGE SCALE GENOMIC DNA]</scope>
    <source>
        <strain evidence="3">CDC</strain>
    </source>
</reference>
<reference evidence="3" key="1">
    <citation type="submission" date="2014-01" db="EMBL/GenBank/DDBJ databases">
        <authorList>
            <person name="Aslett M."/>
        </authorList>
    </citation>
    <scope>NUCLEOTIDE SEQUENCE</scope>
    <source>
        <strain evidence="3">CDC</strain>
    </source>
</reference>